<dbReference type="SUPFAM" id="SSF52540">
    <property type="entry name" value="P-loop containing nucleoside triphosphate hydrolases"/>
    <property type="match status" value="1"/>
</dbReference>
<comment type="subcellular location">
    <subcellularLocation>
        <location evidence="1">Cell membrane</location>
    </subcellularLocation>
</comment>
<keyword evidence="4 7" id="KW-0067">ATP-binding</keyword>
<evidence type="ECO:0000313" key="7">
    <source>
        <dbReference type="EMBL" id="WOF16054.1"/>
    </source>
</evidence>
<comment type="function">
    <text evidence="5">Probably part of an ABC transporter complex. Responsible for energy coupling to the transport system.</text>
</comment>
<dbReference type="PROSITE" id="PS50893">
    <property type="entry name" value="ABC_TRANSPORTER_2"/>
    <property type="match status" value="1"/>
</dbReference>
<name>A0AA97FD64_9EURY</name>
<dbReference type="InterPro" id="IPR015856">
    <property type="entry name" value="ABC_transpr_CbiO/EcfA_su"/>
</dbReference>
<keyword evidence="8" id="KW-1185">Reference proteome</keyword>
<dbReference type="Proteomes" id="UP001301797">
    <property type="component" value="Chromosome"/>
</dbReference>
<reference evidence="7 8" key="1">
    <citation type="submission" date="2019-09" db="EMBL/GenBank/DDBJ databases">
        <title>The complete genome of Methanoplanus sp. FWC-SCC4.</title>
        <authorList>
            <person name="Chen S.-C."/>
            <person name="Zhou Y.-Z."/>
            <person name="Lai M.-C."/>
        </authorList>
    </citation>
    <scope>NUCLEOTIDE SEQUENCE [LARGE SCALE GENOMIC DNA]</scope>
    <source>
        <strain evidence="7 8">FWC-SCC4</strain>
    </source>
</reference>
<dbReference type="InterPro" id="IPR027417">
    <property type="entry name" value="P-loop_NTPase"/>
</dbReference>
<dbReference type="PANTHER" id="PTHR43553">
    <property type="entry name" value="HEAVY METAL TRANSPORTER"/>
    <property type="match status" value="1"/>
</dbReference>
<dbReference type="InterPro" id="IPR050095">
    <property type="entry name" value="ECF_ABC_transporter_ATP-bd"/>
</dbReference>
<feature type="domain" description="ABC transporter" evidence="6">
    <location>
        <begin position="2"/>
        <end position="219"/>
    </location>
</feature>
<evidence type="ECO:0000256" key="1">
    <source>
        <dbReference type="ARBA" id="ARBA00004236"/>
    </source>
</evidence>
<protein>
    <submittedName>
        <fullName evidence="7">ABC transporter ATP-binding protein</fullName>
    </submittedName>
</protein>
<evidence type="ECO:0000256" key="4">
    <source>
        <dbReference type="ARBA" id="ARBA00022840"/>
    </source>
</evidence>
<dbReference type="GO" id="GO:0016887">
    <property type="term" value="F:ATP hydrolysis activity"/>
    <property type="evidence" value="ECO:0007669"/>
    <property type="project" value="InterPro"/>
</dbReference>
<evidence type="ECO:0000256" key="5">
    <source>
        <dbReference type="ARBA" id="ARBA00025157"/>
    </source>
</evidence>
<dbReference type="GO" id="GO:0042626">
    <property type="term" value="F:ATPase-coupled transmembrane transporter activity"/>
    <property type="evidence" value="ECO:0007669"/>
    <property type="project" value="TreeGrafter"/>
</dbReference>
<dbReference type="InterPro" id="IPR003593">
    <property type="entry name" value="AAA+_ATPase"/>
</dbReference>
<dbReference type="SMART" id="SM00382">
    <property type="entry name" value="AAA"/>
    <property type="match status" value="1"/>
</dbReference>
<sequence length="226" mass="25439">MIEITGLKHKILSVNSLLIPEGYCCVTGENGSGKSTLLKLCSGIERPDAGKITIDNKNIRSINVGYVSEFPDRNIIFENVFNEIASPLRFSHYPSKEIETIVQNTSKTLGIANILNRRTTDLSGGEKTFVSLATALVMKPEILVLDETDSHLDFETNNELKNILCGISEISHIIHCTQDMNTAYESDYVLFLQKGNIEIYGKPDFVFEKLKNTCFYPHKRRLEEFA</sequence>
<dbReference type="GO" id="GO:0043190">
    <property type="term" value="C:ATP-binding cassette (ABC) transporter complex"/>
    <property type="evidence" value="ECO:0007669"/>
    <property type="project" value="TreeGrafter"/>
</dbReference>
<dbReference type="GO" id="GO:0005524">
    <property type="term" value="F:ATP binding"/>
    <property type="evidence" value="ECO:0007669"/>
    <property type="project" value="UniProtKB-KW"/>
</dbReference>
<dbReference type="RefSeq" id="WP_317137628.1">
    <property type="nucleotide sequence ID" value="NZ_CP043875.1"/>
</dbReference>
<evidence type="ECO:0000256" key="2">
    <source>
        <dbReference type="ARBA" id="ARBA00022448"/>
    </source>
</evidence>
<organism evidence="7 8">
    <name type="scientific">Methanochimaera problematica</name>
    <dbReference type="NCBI Taxonomy" id="2609417"/>
    <lineage>
        <taxon>Archaea</taxon>
        <taxon>Methanobacteriati</taxon>
        <taxon>Methanobacteriota</taxon>
        <taxon>Stenosarchaea group</taxon>
        <taxon>Methanomicrobia</taxon>
        <taxon>Methanomicrobiales</taxon>
        <taxon>Methanomicrobiaceae</taxon>
        <taxon>Methanochimaera</taxon>
    </lineage>
</organism>
<evidence type="ECO:0000313" key="8">
    <source>
        <dbReference type="Proteomes" id="UP001301797"/>
    </source>
</evidence>
<dbReference type="InterPro" id="IPR003439">
    <property type="entry name" value="ABC_transporter-like_ATP-bd"/>
</dbReference>
<evidence type="ECO:0000259" key="6">
    <source>
        <dbReference type="PROSITE" id="PS50893"/>
    </source>
</evidence>
<evidence type="ECO:0000256" key="3">
    <source>
        <dbReference type="ARBA" id="ARBA00022741"/>
    </source>
</evidence>
<dbReference type="GeneID" id="85229452"/>
<dbReference type="CDD" id="cd03225">
    <property type="entry name" value="ABC_cobalt_CbiO_domain1"/>
    <property type="match status" value="1"/>
</dbReference>
<dbReference type="AlphaFoldDB" id="A0AA97FD64"/>
<dbReference type="KEGG" id="mefw:F1737_04705"/>
<proteinExistence type="predicted"/>
<dbReference type="EMBL" id="CP043875">
    <property type="protein sequence ID" value="WOF16054.1"/>
    <property type="molecule type" value="Genomic_DNA"/>
</dbReference>
<keyword evidence="3" id="KW-0547">Nucleotide-binding</keyword>
<dbReference type="Gene3D" id="3.40.50.300">
    <property type="entry name" value="P-loop containing nucleotide triphosphate hydrolases"/>
    <property type="match status" value="1"/>
</dbReference>
<dbReference type="Pfam" id="PF00005">
    <property type="entry name" value="ABC_tran"/>
    <property type="match status" value="1"/>
</dbReference>
<keyword evidence="2" id="KW-0813">Transport</keyword>
<gene>
    <name evidence="7" type="ORF">F1737_04705</name>
</gene>
<accession>A0AA97FD64</accession>